<evidence type="ECO:0000256" key="4">
    <source>
        <dbReference type="ARBA" id="ARBA00035241"/>
    </source>
</evidence>
<keyword evidence="3" id="KW-0687">Ribonucleoprotein</keyword>
<evidence type="ECO:0000256" key="5">
    <source>
        <dbReference type="ARBA" id="ARBA00035370"/>
    </source>
</evidence>
<dbReference type="CDD" id="cd00403">
    <property type="entry name" value="Ribosomal_L1"/>
    <property type="match status" value="1"/>
</dbReference>
<comment type="similarity">
    <text evidence="1">Belongs to the universal ribosomal protein uL1 family.</text>
</comment>
<dbReference type="Gene3D" id="3.40.50.790">
    <property type="match status" value="1"/>
</dbReference>
<dbReference type="GO" id="GO:1990904">
    <property type="term" value="C:ribonucleoprotein complex"/>
    <property type="evidence" value="ECO:0007669"/>
    <property type="project" value="UniProtKB-KW"/>
</dbReference>
<dbReference type="InterPro" id="IPR023673">
    <property type="entry name" value="Ribosomal_uL1_CS"/>
</dbReference>
<dbReference type="PROSITE" id="PS01199">
    <property type="entry name" value="RIBOSOMAL_L1"/>
    <property type="match status" value="1"/>
</dbReference>
<dbReference type="Pfam" id="PF11510">
    <property type="entry name" value="FA_FANCE"/>
    <property type="match status" value="1"/>
</dbReference>
<dbReference type="InterPro" id="IPR016095">
    <property type="entry name" value="Ribosomal_uL1_3-a/b-sand"/>
</dbReference>
<dbReference type="AlphaFoldDB" id="A0A484D668"/>
<keyword evidence="9" id="KW-1185">Reference proteome</keyword>
<reference evidence="8 9" key="1">
    <citation type="submission" date="2019-01" db="EMBL/GenBank/DDBJ databases">
        <title>A chromosome-scale genome assembly of the yellow perch, Perca flavescens.</title>
        <authorList>
            <person name="Feron R."/>
            <person name="Morvezen R."/>
            <person name="Bestin A."/>
            <person name="Haffray P."/>
            <person name="Klopp C."/>
            <person name="Zahm M."/>
            <person name="Cabau C."/>
            <person name="Roques C."/>
            <person name="Donnadieu C."/>
            <person name="Bouchez O."/>
            <person name="Christie M."/>
            <person name="Larson W."/>
            <person name="Guiguen Y."/>
        </authorList>
    </citation>
    <scope>NUCLEOTIDE SEQUENCE [LARGE SCALE GENOMIC DNA]</scope>
    <source>
        <strain evidence="8">YP-PL-M2</strain>
        <tissue evidence="8">Blood</tissue>
    </source>
</reference>
<dbReference type="FunFam" id="3.30.190.20:FF:000009">
    <property type="entry name" value="Ribosomal protein L10a"/>
    <property type="match status" value="1"/>
</dbReference>
<feature type="domain" description="Fanconi Anaemia group E protein C-terminal" evidence="7">
    <location>
        <begin position="282"/>
        <end position="497"/>
    </location>
</feature>
<evidence type="ECO:0000256" key="6">
    <source>
        <dbReference type="SAM" id="MobiDB-lite"/>
    </source>
</evidence>
<evidence type="ECO:0000256" key="1">
    <source>
        <dbReference type="ARBA" id="ARBA00010531"/>
    </source>
</evidence>
<accession>A0A484D668</accession>
<dbReference type="EMBL" id="SCKG01000007">
    <property type="protein sequence ID" value="TDH10761.1"/>
    <property type="molecule type" value="Genomic_DNA"/>
</dbReference>
<dbReference type="PANTHER" id="PTHR32094">
    <property type="entry name" value="FANCONI ANEMIA GROUP E PROTEIN"/>
    <property type="match status" value="1"/>
</dbReference>
<dbReference type="Pfam" id="PF00687">
    <property type="entry name" value="Ribosomal_L1"/>
    <property type="match status" value="1"/>
</dbReference>
<dbReference type="PANTHER" id="PTHR32094:SF5">
    <property type="entry name" value="FANCONI ANEMIA GROUP E PROTEIN"/>
    <property type="match status" value="1"/>
</dbReference>
<dbReference type="InterPro" id="IPR023674">
    <property type="entry name" value="Ribosomal_uL1-like"/>
</dbReference>
<gene>
    <name evidence="8" type="ORF">EPR50_G00077200</name>
</gene>
<dbReference type="Gene3D" id="1.25.40.480">
    <property type="match status" value="1"/>
</dbReference>
<dbReference type="CDD" id="cd07439">
    <property type="entry name" value="FANCE_c-term"/>
    <property type="match status" value="1"/>
</dbReference>
<dbReference type="Proteomes" id="UP000295070">
    <property type="component" value="Chromosome 7"/>
</dbReference>
<dbReference type="InterPro" id="IPR021025">
    <property type="entry name" value="Fanconi_anaemia_gr_E_prot_C"/>
</dbReference>
<dbReference type="FunFam" id="3.30.190.20:FF:000006">
    <property type="entry name" value="Ribosomal protein"/>
    <property type="match status" value="1"/>
</dbReference>
<proteinExistence type="inferred from homology"/>
<dbReference type="Gene3D" id="3.30.190.20">
    <property type="match status" value="1"/>
</dbReference>
<dbReference type="InterPro" id="IPR028364">
    <property type="entry name" value="Ribosomal_uL1/biogenesis"/>
</dbReference>
<evidence type="ECO:0000256" key="3">
    <source>
        <dbReference type="ARBA" id="ARBA00023274"/>
    </source>
</evidence>
<evidence type="ECO:0000313" key="8">
    <source>
        <dbReference type="EMBL" id="TDH10761.1"/>
    </source>
</evidence>
<feature type="region of interest" description="Disordered" evidence="6">
    <location>
        <begin position="227"/>
        <end position="255"/>
    </location>
</feature>
<dbReference type="GO" id="GO:0036297">
    <property type="term" value="P:interstrand cross-link repair"/>
    <property type="evidence" value="ECO:0007669"/>
    <property type="project" value="InterPro"/>
</dbReference>
<protein>
    <recommendedName>
        <fullName evidence="4">Large ribosomal subunit protein uL1</fullName>
    </recommendedName>
    <alternativeName>
        <fullName evidence="5">60S ribosomal protein L10a</fullName>
    </alternativeName>
</protein>
<dbReference type="STRING" id="8167.A0A484D668"/>
<evidence type="ECO:0000313" key="9">
    <source>
        <dbReference type="Proteomes" id="UP000295070"/>
    </source>
</evidence>
<comment type="caution">
    <text evidence="8">The sequence shown here is derived from an EMBL/GenBank/DDBJ whole genome shotgun (WGS) entry which is preliminary data.</text>
</comment>
<evidence type="ECO:0000259" key="7">
    <source>
        <dbReference type="Pfam" id="PF11510"/>
    </source>
</evidence>
<dbReference type="SUPFAM" id="SSF56808">
    <property type="entry name" value="Ribosomal protein L1"/>
    <property type="match status" value="1"/>
</dbReference>
<sequence length="713" mass="79657">MDTGMFLSLFDGQSKLLVRSLCGTSGVHRALGVFHRQQRANPQMSLSNLMETLCQDEITYPDAKDQPLTVKPLVCLFPALFKQNLLSFIHLVQSVLPRTTVLHLLKCLSQDLHPSPWVTALVRQLERNLGAHNEEPLYTPLCSQRLKELSQRLVGSGETEGWAKCFSGQPVESESRRTSCLSELGTQRKRKGSVVTLDSDGEETGQQSKRIKMDLCGSECLNAEEQSAKAEASGRLGSDAPAETPAEELQPATDSSCDALPEHIKVSVLQIKELLESQTEWDQSSMEVFKVLNDCDPGQVEVLCSMLNFPDLLEQTLPKLCSSIFGPSPDFSYSTAATLIKSLLLQKVLFLSEPASRCLVAAVMSLCSRYPRPMCHVLIGPVLEEKNIGNPQAELLNRLIEGCLDSHYRLLVLQMTFKIAWSEAVLSIIHSLLDSKPDLSEELFTQFIEQLVSKGPQFTKSVKFAKMMLTVLTKYSSHVTAAHKHSLHARREGQAAKMSKVSRDTLYEAVKEVLQGSLTKPRKFTESVELQISLKNYDPQKDKRFSGTVRLKSLPRPKFSVCILGDQQHCDEAKAAELPHMDIEALKKLNKNKKMVKKLAKKYDAFLASESLIKQIPRILGPGLNKAGKFPSLLTHNENLNTKVDEVKSTIKFQMKKVLCLAVAVGHVKMTEDELVYNIHLAVNFLVSLLKKNWQNVRALYVKSTMGKPQRLY</sequence>
<organism evidence="8 9">
    <name type="scientific">Perca flavescens</name>
    <name type="common">American yellow perch</name>
    <name type="synonym">Morone flavescens</name>
    <dbReference type="NCBI Taxonomy" id="8167"/>
    <lineage>
        <taxon>Eukaryota</taxon>
        <taxon>Metazoa</taxon>
        <taxon>Chordata</taxon>
        <taxon>Craniata</taxon>
        <taxon>Vertebrata</taxon>
        <taxon>Euteleostomi</taxon>
        <taxon>Actinopterygii</taxon>
        <taxon>Neopterygii</taxon>
        <taxon>Teleostei</taxon>
        <taxon>Neoteleostei</taxon>
        <taxon>Acanthomorphata</taxon>
        <taxon>Eupercaria</taxon>
        <taxon>Perciformes</taxon>
        <taxon>Percoidei</taxon>
        <taxon>Percidae</taxon>
        <taxon>Percinae</taxon>
        <taxon>Perca</taxon>
    </lineage>
</organism>
<keyword evidence="2" id="KW-0689">Ribosomal protein</keyword>
<name>A0A484D668_PERFV</name>
<dbReference type="InterPro" id="IPR039685">
    <property type="entry name" value="FANCE"/>
</dbReference>
<dbReference type="GO" id="GO:0005840">
    <property type="term" value="C:ribosome"/>
    <property type="evidence" value="ECO:0007669"/>
    <property type="project" value="UniProtKB-KW"/>
</dbReference>
<evidence type="ECO:0000256" key="2">
    <source>
        <dbReference type="ARBA" id="ARBA00022980"/>
    </source>
</evidence>
<dbReference type="FunFam" id="3.40.50.790:FF:000002">
    <property type="entry name" value="Ribosomal protein"/>
    <property type="match status" value="1"/>
</dbReference>
<dbReference type="GO" id="GO:0043240">
    <property type="term" value="C:Fanconi anaemia nuclear complex"/>
    <property type="evidence" value="ECO:0007669"/>
    <property type="project" value="InterPro"/>
</dbReference>